<evidence type="ECO:0000259" key="1">
    <source>
        <dbReference type="Pfam" id="PF19031"/>
    </source>
</evidence>
<dbReference type="GO" id="GO:0016192">
    <property type="term" value="P:vesicle-mediated transport"/>
    <property type="evidence" value="ECO:0007669"/>
    <property type="project" value="InterPro"/>
</dbReference>
<proteinExistence type="predicted"/>
<name>G0UCQ9_TRYVY</name>
<feature type="domain" description="CCZ1/INTU/HSP4 first Longin" evidence="1">
    <location>
        <begin position="13"/>
        <end position="101"/>
    </location>
</feature>
<dbReference type="VEuPathDB" id="TriTrypDB:TvY486_1111030"/>
<evidence type="ECO:0000313" key="2">
    <source>
        <dbReference type="EMBL" id="CCC53619.1"/>
    </source>
</evidence>
<organism evidence="2">
    <name type="scientific">Trypanosoma vivax (strain Y486)</name>
    <dbReference type="NCBI Taxonomy" id="1055687"/>
    <lineage>
        <taxon>Eukaryota</taxon>
        <taxon>Discoba</taxon>
        <taxon>Euglenozoa</taxon>
        <taxon>Kinetoplastea</taxon>
        <taxon>Metakinetoplastina</taxon>
        <taxon>Trypanosomatida</taxon>
        <taxon>Trypanosomatidae</taxon>
        <taxon>Trypanosoma</taxon>
        <taxon>Duttonella</taxon>
    </lineage>
</organism>
<dbReference type="InterPro" id="IPR043987">
    <property type="entry name" value="CCZ1/INTU/HSP4_longin_1"/>
</dbReference>
<sequence length="599" mass="65387">MQVPHSANATCLVSFCIYCPTLSAGREDRAMDNVIFFYPEHTHPNQQMNHVGFCVGTTCLRERFGLTMADSVKATVPVQEINLSDSIITLFSPTPELWVAVETTPAFNASAVLPVVQCGFDAFVLRYGMSTVMELVSTPRCVSSLDGADNPHATARAYFGMFARFLEERVLLLDVDHDRRVTRSVKGGSPVTSPLASYSSSFSLMSVPLGNAAEVAASKKINLTRWRRRWAEAALSESLLGFPVVMRAAHPSVQAMCHSIVLHHLSFLSDHCASKGNKNGMGCREEEYHGVPINMRTTSLGKAAQERLLWTTCTYVVFIGKTLKVVVSNAPQNIISQLTCLLLMNPELTEFRFCTENGPGMCFVCHGATTLALVMVDGKLCYLMGSSILVACSKLASEIEEFLSTGGCPTAHLKGRLPSEKDQKRPGSLSAPRFQLACDSKLDDTTRNGRKSPFTASISGPVKMPGCRSTFQWTVFHNSLVVGSSLQEYPRSVQLRLSAALFEFVKRSCPPVSHPSDAFSSTHVGLSASLVLEDCSALSSSVRHLLQTVVEKWIPLSGNDWLCVMAENGRLGVIVFYSSPLPACFKVAAALRREVLFIC</sequence>
<dbReference type="AlphaFoldDB" id="G0UCQ9"/>
<gene>
    <name evidence="2" type="ORF">TVY486_1111030</name>
</gene>
<protein>
    <recommendedName>
        <fullName evidence="1">CCZ1/INTU/HSP4 first Longin domain-containing protein</fullName>
    </recommendedName>
</protein>
<reference evidence="2" key="1">
    <citation type="journal article" date="2012" name="Proc. Natl. Acad. Sci. U.S.A.">
        <title>Antigenic diversity is generated by distinct evolutionary mechanisms in African trypanosome species.</title>
        <authorList>
            <person name="Jackson A.P."/>
            <person name="Berry A."/>
            <person name="Aslett M."/>
            <person name="Allison H.C."/>
            <person name="Burton P."/>
            <person name="Vavrova-Anderson J."/>
            <person name="Brown R."/>
            <person name="Browne H."/>
            <person name="Corton N."/>
            <person name="Hauser H."/>
            <person name="Gamble J."/>
            <person name="Gilderthorp R."/>
            <person name="Marcello L."/>
            <person name="McQuillan J."/>
            <person name="Otto T.D."/>
            <person name="Quail M.A."/>
            <person name="Sanders M.J."/>
            <person name="van Tonder A."/>
            <person name="Ginger M.L."/>
            <person name="Field M.C."/>
            <person name="Barry J.D."/>
            <person name="Hertz-Fowler C."/>
            <person name="Berriman M."/>
        </authorList>
    </citation>
    <scope>NUCLEOTIDE SEQUENCE</scope>
    <source>
        <strain evidence="2">Y486</strain>
    </source>
</reference>
<accession>G0UCQ9</accession>
<dbReference type="EMBL" id="HE573027">
    <property type="protein sequence ID" value="CCC53619.1"/>
    <property type="molecule type" value="Genomic_DNA"/>
</dbReference>
<dbReference type="Pfam" id="PF19031">
    <property type="entry name" value="Intu_longin_1"/>
    <property type="match status" value="1"/>
</dbReference>